<keyword evidence="4 5" id="KW-0472">Membrane</keyword>
<feature type="non-terminal residue" evidence="6">
    <location>
        <position position="81"/>
    </location>
</feature>
<dbReference type="Pfam" id="PF11057">
    <property type="entry name" value="Cortexin"/>
    <property type="match status" value="1"/>
</dbReference>
<gene>
    <name evidence="6" type="primary">Ctxn3</name>
    <name evidence="6" type="ORF">UROIND_R14165</name>
</gene>
<protein>
    <submittedName>
        <fullName evidence="6">CTXN3 protein</fullName>
    </submittedName>
</protein>
<comment type="caution">
    <text evidence="6">The sequence shown here is derived from an EMBL/GenBank/DDBJ whole genome shotgun (WGS) entry which is preliminary data.</text>
</comment>
<dbReference type="GO" id="GO:0016020">
    <property type="term" value="C:membrane"/>
    <property type="evidence" value="ECO:0007669"/>
    <property type="project" value="UniProtKB-SubCell"/>
</dbReference>
<feature type="transmembrane region" description="Helical" evidence="5">
    <location>
        <begin position="30"/>
        <end position="53"/>
    </location>
</feature>
<organism evidence="6 7">
    <name type="scientific">Urocolius indicus</name>
    <name type="common">Red-faced mousebird</name>
    <name type="synonym">Colius indicus</name>
    <dbReference type="NCBI Taxonomy" id="458196"/>
    <lineage>
        <taxon>Eukaryota</taxon>
        <taxon>Metazoa</taxon>
        <taxon>Chordata</taxon>
        <taxon>Craniata</taxon>
        <taxon>Vertebrata</taxon>
        <taxon>Euteleostomi</taxon>
        <taxon>Archelosauria</taxon>
        <taxon>Archosauria</taxon>
        <taxon>Dinosauria</taxon>
        <taxon>Saurischia</taxon>
        <taxon>Theropoda</taxon>
        <taxon>Coelurosauria</taxon>
        <taxon>Aves</taxon>
        <taxon>Neognathae</taxon>
        <taxon>Neoaves</taxon>
        <taxon>Telluraves</taxon>
        <taxon>Coraciimorphae</taxon>
        <taxon>Coliiformes</taxon>
        <taxon>Coliidae</taxon>
        <taxon>Urocolius</taxon>
    </lineage>
</organism>
<name>A0A852L600_UROIN</name>
<keyword evidence="2 5" id="KW-0812">Transmembrane</keyword>
<feature type="non-terminal residue" evidence="6">
    <location>
        <position position="1"/>
    </location>
</feature>
<dbReference type="EMBL" id="WBNH01010545">
    <property type="protein sequence ID" value="NXX84752.1"/>
    <property type="molecule type" value="Genomic_DNA"/>
</dbReference>
<dbReference type="Proteomes" id="UP000654395">
    <property type="component" value="Unassembled WGS sequence"/>
</dbReference>
<evidence type="ECO:0000256" key="3">
    <source>
        <dbReference type="ARBA" id="ARBA00022989"/>
    </source>
</evidence>
<comment type="subcellular location">
    <subcellularLocation>
        <location evidence="1">Membrane</location>
        <topology evidence="1">Single-pass membrane protein</topology>
    </subcellularLocation>
</comment>
<evidence type="ECO:0000313" key="7">
    <source>
        <dbReference type="Proteomes" id="UP000654395"/>
    </source>
</evidence>
<dbReference type="InterPro" id="IPR020066">
    <property type="entry name" value="Cortexin"/>
</dbReference>
<evidence type="ECO:0000313" key="6">
    <source>
        <dbReference type="EMBL" id="NXX84752.1"/>
    </source>
</evidence>
<keyword evidence="3 5" id="KW-1133">Transmembrane helix</keyword>
<evidence type="ECO:0000256" key="2">
    <source>
        <dbReference type="ARBA" id="ARBA00022692"/>
    </source>
</evidence>
<reference evidence="6" key="1">
    <citation type="submission" date="2020-02" db="EMBL/GenBank/DDBJ databases">
        <title>Bird 10,000 Genomes (B10K) Project - Family phase.</title>
        <authorList>
            <person name="Zhang G."/>
        </authorList>
    </citation>
    <scope>NUCLEOTIDE SEQUENCE</scope>
    <source>
        <strain evidence="6">B10K-DU-030-59</strain>
    </source>
</reference>
<proteinExistence type="predicted"/>
<dbReference type="OrthoDB" id="9947540at2759"/>
<evidence type="ECO:0000256" key="4">
    <source>
        <dbReference type="ARBA" id="ARBA00023136"/>
    </source>
</evidence>
<sequence length="81" mass="9165">VMDGEIVTATLVPSRNMTPNSSMTLGQKTMFAFVTLLFIFLGILIVHCFLILLNPYWSMPTSTWADRLEGLEKGQFDYMEA</sequence>
<evidence type="ECO:0000256" key="1">
    <source>
        <dbReference type="ARBA" id="ARBA00004167"/>
    </source>
</evidence>
<dbReference type="AlphaFoldDB" id="A0A852L600"/>
<evidence type="ECO:0000256" key="5">
    <source>
        <dbReference type="SAM" id="Phobius"/>
    </source>
</evidence>
<keyword evidence="7" id="KW-1185">Reference proteome</keyword>
<accession>A0A852L600</accession>
<dbReference type="PANTHER" id="PTHR16736">
    <property type="entry name" value="CORTEXIN-1-RELATED"/>
    <property type="match status" value="1"/>
</dbReference>
<dbReference type="PANTHER" id="PTHR16736:SF1">
    <property type="entry name" value="CORTEXIN-3"/>
    <property type="match status" value="1"/>
</dbReference>